<reference evidence="5" key="1">
    <citation type="submission" date="2018-08" db="EMBL/GenBank/DDBJ databases">
        <authorList>
            <person name="Rossello M."/>
        </authorList>
    </citation>
    <scope>NUCLEOTIDE SEQUENCE [LARGE SCALE GENOMIC DNA]</scope>
    <source>
        <strain evidence="5">cv. Chinese Spring</strain>
    </source>
</reference>
<dbReference type="Gramene" id="TraesCAD_scaffold_090243_01G000200.1">
    <property type="protein sequence ID" value="TraesCAD_scaffold_090243_01G000200.1"/>
    <property type="gene ID" value="TraesCAD_scaffold_090243_01G000200"/>
</dbReference>
<evidence type="ECO:0000256" key="1">
    <source>
        <dbReference type="ARBA" id="ARBA00005420"/>
    </source>
</evidence>
<dbReference type="RefSeq" id="XP_044418522.1">
    <property type="nucleotide sequence ID" value="XM_044562587.1"/>
</dbReference>
<keyword evidence="2" id="KW-0808">Transferase</keyword>
<dbReference type="GeneID" id="123143643"/>
<dbReference type="GO" id="GO:0016020">
    <property type="term" value="C:membrane"/>
    <property type="evidence" value="ECO:0000318"/>
    <property type="project" value="GO_Central"/>
</dbReference>
<reference evidence="5" key="2">
    <citation type="submission" date="2018-10" db="UniProtKB">
        <authorList>
            <consortium name="EnsemblPlants"/>
        </authorList>
    </citation>
    <scope>IDENTIFICATION</scope>
</reference>
<evidence type="ECO:0000313" key="6">
    <source>
        <dbReference type="Proteomes" id="UP000019116"/>
    </source>
</evidence>
<dbReference type="Proteomes" id="UP000019116">
    <property type="component" value="Chromosome 6D"/>
</dbReference>
<dbReference type="PANTHER" id="PTHR22753:SF9">
    <property type="entry name" value="OS01G0361500 PROTEIN"/>
    <property type="match status" value="1"/>
</dbReference>
<feature type="region of interest" description="Disordered" evidence="4">
    <location>
        <begin position="64"/>
        <end position="84"/>
    </location>
</feature>
<dbReference type="PANTHER" id="PTHR22753">
    <property type="entry name" value="TRANSMEMBRANE PROTEIN 68"/>
    <property type="match status" value="1"/>
</dbReference>
<evidence type="ECO:0000256" key="4">
    <source>
        <dbReference type="SAM" id="MobiDB-lite"/>
    </source>
</evidence>
<dbReference type="CDD" id="cd07987">
    <property type="entry name" value="LPLAT_MGAT-like"/>
    <property type="match status" value="1"/>
</dbReference>
<dbReference type="Pfam" id="PF03982">
    <property type="entry name" value="DAGAT"/>
    <property type="match status" value="1"/>
</dbReference>
<name>A0A3B6QAL7_WHEAT</name>
<dbReference type="AlphaFoldDB" id="A0A3B6QAL7"/>
<dbReference type="GO" id="GO:0019432">
    <property type="term" value="P:triglyceride biosynthetic process"/>
    <property type="evidence" value="ECO:0007669"/>
    <property type="project" value="UniProtKB-ARBA"/>
</dbReference>
<evidence type="ECO:0000313" key="5">
    <source>
        <dbReference type="EnsemblPlants" id="TraesCS6D02G082300.1"/>
    </source>
</evidence>
<dbReference type="Gramene" id="TraesWEE_scaffold_107661_01G000200.1">
    <property type="protein sequence ID" value="TraesWEE_scaffold_107661_01G000200.1"/>
    <property type="gene ID" value="TraesWEE_scaffold_107661_01G000200"/>
</dbReference>
<dbReference type="Gramene" id="TraesPARA_EIv1.0_2199400.1">
    <property type="protein sequence ID" value="TraesPARA_EIv1.0_2199400.1.CDS"/>
    <property type="gene ID" value="TraesPARA_EIv1.0_2199400"/>
</dbReference>
<dbReference type="InterPro" id="IPR029058">
    <property type="entry name" value="AB_hydrolase_fold"/>
</dbReference>
<keyword evidence="3" id="KW-0012">Acyltransferase</keyword>
<dbReference type="SUPFAM" id="SSF53474">
    <property type="entry name" value="alpha/beta-Hydrolases"/>
    <property type="match status" value="1"/>
</dbReference>
<dbReference type="Gramene" id="TraesKAR6D01G0056360.1">
    <property type="protein sequence ID" value="cds.TraesKAR6D01G0056360.1"/>
    <property type="gene ID" value="TraesKAR6D01G0056360"/>
</dbReference>
<dbReference type="Gramene" id="TraesCS6D02G082300.1">
    <property type="protein sequence ID" value="TraesCS6D02G082300.1"/>
    <property type="gene ID" value="TraesCS6D02G082300"/>
</dbReference>
<proteinExistence type="inferred from homology"/>
<dbReference type="Gramene" id="TraesRN6D0100209600.1">
    <property type="protein sequence ID" value="TraesRN6D0100209600.1"/>
    <property type="gene ID" value="TraesRN6D0100209600"/>
</dbReference>
<accession>A0A3B6QAL7</accession>
<evidence type="ECO:0000256" key="2">
    <source>
        <dbReference type="ARBA" id="ARBA00022679"/>
    </source>
</evidence>
<dbReference type="OMA" id="CLHIPAH"/>
<keyword evidence="6" id="KW-1185">Reference proteome</keyword>
<protein>
    <recommendedName>
        <fullName evidence="7">Serine aminopeptidase S33 domain-containing protein</fullName>
    </recommendedName>
</protein>
<dbReference type="EnsemblPlants" id="TraesCS6D02G082300.1">
    <property type="protein sequence ID" value="TraesCS6D02G082300.1"/>
    <property type="gene ID" value="TraesCS6D02G082300"/>
</dbReference>
<evidence type="ECO:0000256" key="3">
    <source>
        <dbReference type="ARBA" id="ARBA00023315"/>
    </source>
</evidence>
<organism evidence="5">
    <name type="scientific">Triticum aestivum</name>
    <name type="common">Wheat</name>
    <dbReference type="NCBI Taxonomy" id="4565"/>
    <lineage>
        <taxon>Eukaryota</taxon>
        <taxon>Viridiplantae</taxon>
        <taxon>Streptophyta</taxon>
        <taxon>Embryophyta</taxon>
        <taxon>Tracheophyta</taxon>
        <taxon>Spermatophyta</taxon>
        <taxon>Magnoliopsida</taxon>
        <taxon>Liliopsida</taxon>
        <taxon>Poales</taxon>
        <taxon>Poaceae</taxon>
        <taxon>BOP clade</taxon>
        <taxon>Pooideae</taxon>
        <taxon>Triticodae</taxon>
        <taxon>Triticeae</taxon>
        <taxon>Triticinae</taxon>
        <taxon>Triticum</taxon>
    </lineage>
</organism>
<evidence type="ECO:0008006" key="7">
    <source>
        <dbReference type="Google" id="ProtNLM"/>
    </source>
</evidence>
<dbReference type="Gramene" id="TraesCS6D03G0187600.1">
    <property type="protein sequence ID" value="TraesCS6D03G0187600.1.CDS"/>
    <property type="gene ID" value="TraesCS6D03G0187600"/>
</dbReference>
<dbReference type="STRING" id="4565.A0A3B6QAL7"/>
<sequence>MHFNRSALSSLPFFPSLLCSPPFFPSMSYVPHTILRPFGVKPFAGGGYLRRHARPCVRRASSVGATNGNELGGGNKRRRKRPAEESRLEVLYDDGFGSVTVKDYREAVRAMPRDDGGPPRWFCPVECGRPEVDRAPLLLFLSGIEGVGMELILHHKSLGKVFEVCCFHIPVNDRTPFEGLLQIVEEYVKHEDALSPSRPIYIIGDSFGGCLAISVAVCNPEIDLVLTLVNPATSSAKASLQAVLPLLEAVAANLPFIHPHLLKYSMGNPLNMAMVSLENSLSPQETLQEFSNKLTSMLPLVSELGDIIQMGTLVWKLKLLKSGANYANSQLHMVQAEVLLLASGIENLPPSGEADRLVKSLKNCKVRYFRNRGDRLLMEDGFNLLTVIKGVKMYRRGRQWDCVNDFLSPTLSEFNRTFGEDFKLFHQLLSPAMLSTTQNGKIVHGLDGVPDKGPVLFVGYHQLLAMEWAALIEGFLREKKTVIRTGAHQVFFAGNYETLRQELSLFDFVSMYGAVPVSPINTYKLFERNEFVLLYPGGVREALHRKGETYKLFWPDQTEFVRMAARFGVTVIPFGCVGEDDFLEIVVDYNDQKNIPYIRDEIKSFNRDFTRLRDTVKGEDGNQVLHLPVVLPKLPGRLYFLFGRPIEMEGMDNVLTDRKKANQVYFQIESEVENAMSYLKRKRNEDPYRSIARRVLYQATWGPSAQVPTFEP</sequence>
<dbReference type="GO" id="GO:0004144">
    <property type="term" value="F:diacylglycerol O-acyltransferase activity"/>
    <property type="evidence" value="ECO:0007669"/>
    <property type="project" value="UniProtKB-ARBA"/>
</dbReference>
<dbReference type="Gramene" id="TraesROB_scaffold_108607_01G000200.1">
    <property type="protein sequence ID" value="TraesROB_scaffold_108607_01G000200.1"/>
    <property type="gene ID" value="TraesROB_scaffold_108607_01G000200"/>
</dbReference>
<dbReference type="Gramene" id="TraesCLE_scaffold_125581_01G000200.1">
    <property type="protein sequence ID" value="TraesCLE_scaffold_125581_01G000200.1"/>
    <property type="gene ID" value="TraesCLE_scaffold_125581_01G000200"/>
</dbReference>
<dbReference type="Gene3D" id="3.40.50.1820">
    <property type="entry name" value="alpha/beta hydrolase"/>
    <property type="match status" value="1"/>
</dbReference>
<dbReference type="InterPro" id="IPR007130">
    <property type="entry name" value="DAGAT"/>
</dbReference>
<gene>
    <name evidence="5" type="primary">LOC123143643</name>
</gene>
<dbReference type="OrthoDB" id="44277at2759"/>
<comment type="similarity">
    <text evidence="1">Belongs to the diacylglycerol acyltransferase family.</text>
</comment>